<feature type="transmembrane region" description="Helical" evidence="7">
    <location>
        <begin position="94"/>
        <end position="111"/>
    </location>
</feature>
<keyword evidence="3 7" id="KW-0812">Transmembrane</keyword>
<keyword evidence="6 7" id="KW-0472">Membrane</keyword>
<organism evidence="9 10">
    <name type="scientific">Bifidobacterium pseudolongum PV8-2</name>
    <dbReference type="NCBI Taxonomy" id="1447715"/>
    <lineage>
        <taxon>Bacteria</taxon>
        <taxon>Bacillati</taxon>
        <taxon>Actinomycetota</taxon>
        <taxon>Actinomycetes</taxon>
        <taxon>Bifidobacteriales</taxon>
        <taxon>Bifidobacteriaceae</taxon>
        <taxon>Bifidobacterium</taxon>
    </lineage>
</organism>
<dbReference type="InterPro" id="IPR035952">
    <property type="entry name" value="Rhomboid-like_sf"/>
</dbReference>
<protein>
    <submittedName>
        <fullName evidence="9">Membrane protein</fullName>
    </submittedName>
</protein>
<dbReference type="GO" id="GO:0016020">
    <property type="term" value="C:membrane"/>
    <property type="evidence" value="ECO:0007669"/>
    <property type="project" value="UniProtKB-SubCell"/>
</dbReference>
<sequence>MAHQRFSLFPDSPHMRQVFSARSIRARWRNNDPVVTVAIMLVCIALWIVELLLGFLAPQLLNGLLQFGMFQPASAFREPWTFITSMFLHEPRSIFHILFNMLTLWAVGPFLERLMGHWAYLVLYAVSGIGGGMGMMVWAALSGNQFNWLTASYGASGALFGLFAACLVVYRKVGEDLRSMLIWMGINFLMPLITPNIAWQAHLGGFVVGGLLTLLTIDGVPALRRTSTLVRIGIYGGVFVVIMAVVFAFCNAGNPALQPMVWTANLG</sequence>
<keyword evidence="5 7" id="KW-1133">Transmembrane helix</keyword>
<feature type="transmembrane region" description="Helical" evidence="7">
    <location>
        <begin position="153"/>
        <end position="170"/>
    </location>
</feature>
<feature type="transmembrane region" description="Helical" evidence="7">
    <location>
        <begin position="229"/>
        <end position="249"/>
    </location>
</feature>
<evidence type="ECO:0000313" key="10">
    <source>
        <dbReference type="Proteomes" id="UP000030636"/>
    </source>
</evidence>
<feature type="transmembrane region" description="Helical" evidence="7">
    <location>
        <begin position="177"/>
        <end position="193"/>
    </location>
</feature>
<dbReference type="Proteomes" id="UP000030636">
    <property type="component" value="Chromosome"/>
</dbReference>
<evidence type="ECO:0000256" key="6">
    <source>
        <dbReference type="ARBA" id="ARBA00023136"/>
    </source>
</evidence>
<proteinExistence type="inferred from homology"/>
<evidence type="ECO:0000313" key="9">
    <source>
        <dbReference type="EMBL" id="AIZ15587.1"/>
    </source>
</evidence>
<evidence type="ECO:0000256" key="5">
    <source>
        <dbReference type="ARBA" id="ARBA00022989"/>
    </source>
</evidence>
<accession>A0A0A7I5Q3</accession>
<evidence type="ECO:0000256" key="7">
    <source>
        <dbReference type="SAM" id="Phobius"/>
    </source>
</evidence>
<dbReference type="GO" id="GO:0004252">
    <property type="term" value="F:serine-type endopeptidase activity"/>
    <property type="evidence" value="ECO:0007669"/>
    <property type="project" value="InterPro"/>
</dbReference>
<dbReference type="InterPro" id="IPR022764">
    <property type="entry name" value="Peptidase_S54_rhomboid_dom"/>
</dbReference>
<dbReference type="KEGG" id="bpsp:AH67_00385"/>
<name>A0A0A7I5Q3_9BIFI</name>
<dbReference type="SMART" id="SM01160">
    <property type="entry name" value="DUF1751"/>
    <property type="match status" value="1"/>
</dbReference>
<dbReference type="AlphaFoldDB" id="A0A0A7I5Q3"/>
<evidence type="ECO:0000256" key="1">
    <source>
        <dbReference type="ARBA" id="ARBA00004141"/>
    </source>
</evidence>
<dbReference type="OrthoDB" id="9807874at2"/>
<feature type="transmembrane region" description="Helical" evidence="7">
    <location>
        <begin position="118"/>
        <end position="141"/>
    </location>
</feature>
<comment type="similarity">
    <text evidence="2">Belongs to the peptidase S54 family.</text>
</comment>
<feature type="transmembrane region" description="Helical" evidence="7">
    <location>
        <begin position="199"/>
        <end position="217"/>
    </location>
</feature>
<dbReference type="EMBL" id="CP007457">
    <property type="protein sequence ID" value="AIZ15587.1"/>
    <property type="molecule type" value="Genomic_DNA"/>
</dbReference>
<reference evidence="9 10" key="1">
    <citation type="journal article" date="2015" name="Genome Announc.">
        <title>Bifidobacterium pseudolongum Strain PV8-2, Isolated from a Stool Sample of an Anemic Kenyan Infant.</title>
        <authorList>
            <person name="Vazquez-Gutierrez P."/>
            <person name="Lacroix C."/>
            <person name="Chassard C."/>
            <person name="Klumpp J."/>
            <person name="Stevens M.J."/>
            <person name="Jans C."/>
        </authorList>
    </citation>
    <scope>NUCLEOTIDE SEQUENCE [LARGE SCALE GENOMIC DNA]</scope>
    <source>
        <strain evidence="9 10">PV8-2</strain>
    </source>
</reference>
<evidence type="ECO:0000256" key="3">
    <source>
        <dbReference type="ARBA" id="ARBA00022692"/>
    </source>
</evidence>
<dbReference type="STRING" id="1447715.AH67_00385"/>
<feature type="transmembrane region" description="Helical" evidence="7">
    <location>
        <begin position="34"/>
        <end position="57"/>
    </location>
</feature>
<dbReference type="RefSeq" id="WP_039170782.1">
    <property type="nucleotide sequence ID" value="NZ_CP007457.1"/>
</dbReference>
<comment type="subcellular location">
    <subcellularLocation>
        <location evidence="1">Membrane</location>
        <topology evidence="1">Multi-pass membrane protein</topology>
    </subcellularLocation>
</comment>
<keyword evidence="10" id="KW-1185">Reference proteome</keyword>
<feature type="domain" description="Peptidase S54 rhomboid" evidence="8">
    <location>
        <begin position="78"/>
        <end position="216"/>
    </location>
</feature>
<dbReference type="PANTHER" id="PTHR43731:SF14">
    <property type="entry name" value="PRESENILIN-ASSOCIATED RHOMBOID-LIKE PROTEIN, MITOCHONDRIAL"/>
    <property type="match status" value="1"/>
</dbReference>
<evidence type="ECO:0000256" key="4">
    <source>
        <dbReference type="ARBA" id="ARBA00022801"/>
    </source>
</evidence>
<dbReference type="HOGENOM" id="CLU_055068_2_2_11"/>
<evidence type="ECO:0000256" key="2">
    <source>
        <dbReference type="ARBA" id="ARBA00009045"/>
    </source>
</evidence>
<dbReference type="Gene3D" id="1.20.1540.10">
    <property type="entry name" value="Rhomboid-like"/>
    <property type="match status" value="1"/>
</dbReference>
<gene>
    <name evidence="9" type="ORF">AH67_00385</name>
</gene>
<dbReference type="InterPro" id="IPR050925">
    <property type="entry name" value="Rhomboid_protease_S54"/>
</dbReference>
<dbReference type="PANTHER" id="PTHR43731">
    <property type="entry name" value="RHOMBOID PROTEASE"/>
    <property type="match status" value="1"/>
</dbReference>
<keyword evidence="4" id="KW-0378">Hydrolase</keyword>
<evidence type="ECO:0000259" key="8">
    <source>
        <dbReference type="Pfam" id="PF01694"/>
    </source>
</evidence>
<dbReference type="Pfam" id="PF01694">
    <property type="entry name" value="Rhomboid"/>
    <property type="match status" value="1"/>
</dbReference>
<dbReference type="SUPFAM" id="SSF144091">
    <property type="entry name" value="Rhomboid-like"/>
    <property type="match status" value="1"/>
</dbReference>